<evidence type="ECO:0000313" key="2">
    <source>
        <dbReference type="Proteomes" id="UP000240535"/>
    </source>
</evidence>
<dbReference type="EMBL" id="PDHH01000008">
    <property type="protein sequence ID" value="PSM51368.1"/>
    <property type="molecule type" value="Genomic_DNA"/>
</dbReference>
<dbReference type="InterPro" id="IPR011049">
    <property type="entry name" value="Serralysin-like_metalloprot_C"/>
</dbReference>
<accession>A0A2P8QYQ1</accession>
<comment type="caution">
    <text evidence="1">The sequence shown here is derived from an EMBL/GenBank/DDBJ whole genome shotgun (WGS) entry which is preliminary data.</text>
</comment>
<reference evidence="2" key="1">
    <citation type="submission" date="2017-10" db="EMBL/GenBank/DDBJ databases">
        <title>Campylobacter species from seals.</title>
        <authorList>
            <person name="Gilbert M.J."/>
            <person name="Zomer A.L."/>
            <person name="Timmerman A.J."/>
            <person name="Duim B."/>
            <person name="Wagenaar J.A."/>
        </authorList>
    </citation>
    <scope>NUCLEOTIDE SEQUENCE [LARGE SCALE GENOMIC DNA]</scope>
    <source>
        <strain evidence="2">17S00004-5</strain>
    </source>
</reference>
<evidence type="ECO:0000313" key="1">
    <source>
        <dbReference type="EMBL" id="PSM51368.1"/>
    </source>
</evidence>
<dbReference type="SUPFAM" id="SSF101967">
    <property type="entry name" value="Adhesin YadA, collagen-binding domain"/>
    <property type="match status" value="1"/>
</dbReference>
<organism evidence="1 2">
    <name type="scientific">Campylobacter blaseri</name>
    <dbReference type="NCBI Taxonomy" id="2042961"/>
    <lineage>
        <taxon>Bacteria</taxon>
        <taxon>Pseudomonadati</taxon>
        <taxon>Campylobacterota</taxon>
        <taxon>Epsilonproteobacteria</taxon>
        <taxon>Campylobacterales</taxon>
        <taxon>Campylobacteraceae</taxon>
        <taxon>Campylobacter</taxon>
    </lineage>
</organism>
<gene>
    <name evidence="1" type="ORF">CQ405_08235</name>
</gene>
<proteinExistence type="predicted"/>
<dbReference type="AlphaFoldDB" id="A0A2P8QYQ1"/>
<protein>
    <submittedName>
        <fullName evidence="1">Uncharacterized protein</fullName>
    </submittedName>
</protein>
<dbReference type="Proteomes" id="UP000240535">
    <property type="component" value="Unassembled WGS sequence"/>
</dbReference>
<keyword evidence="2" id="KW-1185">Reference proteome</keyword>
<dbReference type="RefSeq" id="WP_106872575.1">
    <property type="nucleotide sequence ID" value="NZ_CP053841.1"/>
</dbReference>
<dbReference type="Gene3D" id="2.150.10.10">
    <property type="entry name" value="Serralysin-like metalloprotease, C-terminal"/>
    <property type="match status" value="1"/>
</dbReference>
<name>A0A2P8QYQ1_9BACT</name>
<sequence length="391" mass="43256">MAVFINSIIIGDNAKTSANDCVVFGANANTSELSSVAIGKDSKATREFEVSFGNESIKRVLSNIDSAKLANDAVNLEQLSTLEAKVEELKDEINRKISSVFRYKGSVLNASDLNKISDREIGDTYNVEASGANYVWDGKGWDRLNETIDLSLYARKDELANKVDIELLNGVYTKVDGFKKEIDSLNKQRLNFVGNIVFGHGLLKNETFLLLDDGAVLKDEYPELYKLYKGGVNEDELHFYLPSLPFSFGALELFINAGKRTILPNKKEFYNVEISNANIIHSQTIRKSAAPLLVTFKLKDGTSLQSENIPRGIDVKFLYAIDSHKIGVQHSSLGIDFKDGKDPQIVDIEIEVRAPEGATQVDGKWVVDGVELDTTPLLTPEGLELKGEINE</sequence>